<feature type="region of interest" description="Disordered" evidence="3">
    <location>
        <begin position="213"/>
        <end position="242"/>
    </location>
</feature>
<feature type="region of interest" description="Disordered" evidence="3">
    <location>
        <begin position="106"/>
        <end position="125"/>
    </location>
</feature>
<evidence type="ECO:0000313" key="6">
    <source>
        <dbReference type="Proteomes" id="UP000799444"/>
    </source>
</evidence>
<name>A0A9P4R0D9_9PLEO</name>
<dbReference type="PANTHER" id="PTHR11603">
    <property type="entry name" value="AAA FAMILY ATPASE"/>
    <property type="match status" value="1"/>
</dbReference>
<comment type="caution">
    <text evidence="5">The sequence shown here is derived from an EMBL/GenBank/DDBJ whole genome shotgun (WGS) entry which is preliminary data.</text>
</comment>
<dbReference type="InterPro" id="IPR052041">
    <property type="entry name" value="Nucleic_acid_metab_PIN/TRAM"/>
</dbReference>
<dbReference type="Pfam" id="PF17863">
    <property type="entry name" value="AAA_lid_2"/>
    <property type="match status" value="1"/>
</dbReference>
<dbReference type="Gene3D" id="1.10.8.80">
    <property type="entry name" value="Magnesium chelatase subunit I, C-Terminal domain"/>
    <property type="match status" value="1"/>
</dbReference>
<evidence type="ECO:0000256" key="1">
    <source>
        <dbReference type="ARBA" id="ARBA00012825"/>
    </source>
</evidence>
<gene>
    <name evidence="5" type="ORF">EJ04DRAFT_493463</name>
</gene>
<reference evidence="5" key="1">
    <citation type="journal article" date="2020" name="Stud. Mycol.">
        <title>101 Dothideomycetes genomes: a test case for predicting lifestyles and emergence of pathogens.</title>
        <authorList>
            <person name="Haridas S."/>
            <person name="Albert R."/>
            <person name="Binder M."/>
            <person name="Bloem J."/>
            <person name="Labutti K."/>
            <person name="Salamov A."/>
            <person name="Andreopoulos B."/>
            <person name="Baker S."/>
            <person name="Barry K."/>
            <person name="Bills G."/>
            <person name="Bluhm B."/>
            <person name="Cannon C."/>
            <person name="Castanera R."/>
            <person name="Culley D."/>
            <person name="Daum C."/>
            <person name="Ezra D."/>
            <person name="Gonzalez J."/>
            <person name="Henrissat B."/>
            <person name="Kuo A."/>
            <person name="Liang C."/>
            <person name="Lipzen A."/>
            <person name="Lutzoni F."/>
            <person name="Magnuson J."/>
            <person name="Mondo S."/>
            <person name="Nolan M."/>
            <person name="Ohm R."/>
            <person name="Pangilinan J."/>
            <person name="Park H.-J."/>
            <person name="Ramirez L."/>
            <person name="Alfaro M."/>
            <person name="Sun H."/>
            <person name="Tritt A."/>
            <person name="Yoshinaga Y."/>
            <person name="Zwiers L.-H."/>
            <person name="Turgeon B."/>
            <person name="Goodwin S."/>
            <person name="Spatafora J."/>
            <person name="Crous P."/>
            <person name="Grigoriev I."/>
        </authorList>
    </citation>
    <scope>NUCLEOTIDE SEQUENCE</scope>
    <source>
        <strain evidence="5">CBS 125425</strain>
    </source>
</reference>
<dbReference type="AlphaFoldDB" id="A0A9P4R0D9"/>
<dbReference type="GO" id="GO:0016851">
    <property type="term" value="F:magnesium chelatase activity"/>
    <property type="evidence" value="ECO:0007669"/>
    <property type="project" value="UniProtKB-EC"/>
</dbReference>
<dbReference type="Proteomes" id="UP000799444">
    <property type="component" value="Unassembled WGS sequence"/>
</dbReference>
<sequence>MSMEESEGRFLAKKVQSLSDIELAILLCLVVDQHCILQAEEDVISGLEAELHIVASEVFGLTCQSLECSNSTTLDDFGSGILVKDDGSDYFSSKNGKLREERFFSSSETPRVSDKRTSKSPRPFSPLDSRRIANVVIAKNLNTASAQVQTQALELIRGKRNFTRTAVHAAPKPFLFIALNLTGSPRLTTHLNDHFFISHSHRAEDGLPNLEELNHKDSISDDDASTSSVVRSTPRAPEDRKMSSVVFTQDEITKLTALTAEVRISTDVRAYLHNIVVFMRLHRAVRGGISAMATRHFDALSHALAPLHALNYVSPSLVALAARKVYPHRIKITSPEDERSMQWGSSLDAVKSILDGVTAEDVIEEVLQSVEVPL</sequence>
<evidence type="ECO:0000259" key="4">
    <source>
        <dbReference type="Pfam" id="PF17863"/>
    </source>
</evidence>
<accession>A0A9P4R0D9</accession>
<keyword evidence="6" id="KW-1185">Reference proteome</keyword>
<dbReference type="PANTHER" id="PTHR11603:SF132">
    <property type="entry name" value="C2H2-TYPE DOMAIN-CONTAINING PROTEIN"/>
    <property type="match status" value="1"/>
</dbReference>
<feature type="domain" description="ChlI/MoxR AAA lid" evidence="4">
    <location>
        <begin position="279"/>
        <end position="339"/>
    </location>
</feature>
<evidence type="ECO:0000256" key="2">
    <source>
        <dbReference type="ARBA" id="ARBA00023444"/>
    </source>
</evidence>
<comment type="pathway">
    <text evidence="2">Porphyrin-containing compound metabolism.</text>
</comment>
<dbReference type="EC" id="6.6.1.1" evidence="1"/>
<evidence type="ECO:0000256" key="3">
    <source>
        <dbReference type="SAM" id="MobiDB-lite"/>
    </source>
</evidence>
<organism evidence="5 6">
    <name type="scientific">Polyplosphaeria fusca</name>
    <dbReference type="NCBI Taxonomy" id="682080"/>
    <lineage>
        <taxon>Eukaryota</taxon>
        <taxon>Fungi</taxon>
        <taxon>Dikarya</taxon>
        <taxon>Ascomycota</taxon>
        <taxon>Pezizomycotina</taxon>
        <taxon>Dothideomycetes</taxon>
        <taxon>Pleosporomycetidae</taxon>
        <taxon>Pleosporales</taxon>
        <taxon>Tetraplosphaeriaceae</taxon>
        <taxon>Polyplosphaeria</taxon>
    </lineage>
</organism>
<protein>
    <recommendedName>
        <fullName evidence="1">magnesium chelatase</fullName>
        <ecNumber evidence="1">6.6.1.1</ecNumber>
    </recommendedName>
</protein>
<dbReference type="EMBL" id="ML996147">
    <property type="protein sequence ID" value="KAF2734512.1"/>
    <property type="molecule type" value="Genomic_DNA"/>
</dbReference>
<dbReference type="InterPro" id="IPR041628">
    <property type="entry name" value="ChlI/MoxR_AAA_lid"/>
</dbReference>
<evidence type="ECO:0000313" key="5">
    <source>
        <dbReference type="EMBL" id="KAF2734512.1"/>
    </source>
</evidence>
<proteinExistence type="predicted"/>
<dbReference type="OrthoDB" id="444631at2759"/>